<feature type="compositionally biased region" description="Low complexity" evidence="1">
    <location>
        <begin position="196"/>
        <end position="205"/>
    </location>
</feature>
<evidence type="ECO:0000313" key="3">
    <source>
        <dbReference type="Proteomes" id="UP000326924"/>
    </source>
</evidence>
<dbReference type="AlphaFoldDB" id="A0A5J5ED57"/>
<dbReference type="EMBL" id="VXIS01000433">
    <property type="protein sequence ID" value="KAA8893512.1"/>
    <property type="molecule type" value="Genomic_DNA"/>
</dbReference>
<comment type="caution">
    <text evidence="2">The sequence shown here is derived from an EMBL/GenBank/DDBJ whole genome shotgun (WGS) entry which is preliminary data.</text>
</comment>
<name>A0A5J5ED57_9PEZI</name>
<dbReference type="InParanoid" id="A0A5J5ED57"/>
<feature type="compositionally biased region" description="Basic and acidic residues" evidence="1">
    <location>
        <begin position="208"/>
        <end position="220"/>
    </location>
</feature>
<keyword evidence="3" id="KW-1185">Reference proteome</keyword>
<proteinExistence type="predicted"/>
<feature type="compositionally biased region" description="Basic residues" evidence="1">
    <location>
        <begin position="183"/>
        <end position="195"/>
    </location>
</feature>
<evidence type="ECO:0000313" key="2">
    <source>
        <dbReference type="EMBL" id="KAA8893512.1"/>
    </source>
</evidence>
<sequence length="244" mass="28104">MSPKTLPVEDPSASRFKFNPEAAEFIPRHKKMGVSLSDTSSYLPFESGRNHLYLSTEGTGNIQQPAGAPSLPSDKASVHSYALPPEVVDGQLYAHQPELLALQYMKDLIASYESPIPLTAEDRGKILRRTIERLTGKVKPVTWNGQYSLTEVAELLAGVFDNYLKLKTKGGDAAVKRGHHKYGRQRYTQQHHQKQQHGQQQNKQKYLPPDKPEYQYPEKYEEKYPERYYEQFPQQLHEQYHEQF</sequence>
<protein>
    <submittedName>
        <fullName evidence="2">Uncharacterized protein</fullName>
    </submittedName>
</protein>
<gene>
    <name evidence="2" type="ORF">FN846DRAFT_978577</name>
</gene>
<dbReference type="OrthoDB" id="10368002at2759"/>
<reference evidence="2 3" key="1">
    <citation type="submission" date="2019-09" db="EMBL/GenBank/DDBJ databases">
        <title>Draft genome of the ectomycorrhizal ascomycete Sphaerosporella brunnea.</title>
        <authorList>
            <consortium name="DOE Joint Genome Institute"/>
            <person name="Benucci G.M."/>
            <person name="Marozzi G."/>
            <person name="Antonielli L."/>
            <person name="Sanchez S."/>
            <person name="Marco P."/>
            <person name="Wang X."/>
            <person name="Falini L.B."/>
            <person name="Barry K."/>
            <person name="Haridas S."/>
            <person name="Lipzen A."/>
            <person name="Labutti K."/>
            <person name="Grigoriev I.V."/>
            <person name="Murat C."/>
            <person name="Martin F."/>
            <person name="Albertini E."/>
            <person name="Donnini D."/>
            <person name="Bonito G."/>
        </authorList>
    </citation>
    <scope>NUCLEOTIDE SEQUENCE [LARGE SCALE GENOMIC DNA]</scope>
    <source>
        <strain evidence="2 3">Sb_GMNB300</strain>
    </source>
</reference>
<feature type="region of interest" description="Disordered" evidence="1">
    <location>
        <begin position="183"/>
        <end position="220"/>
    </location>
</feature>
<organism evidence="2 3">
    <name type="scientific">Sphaerosporella brunnea</name>
    <dbReference type="NCBI Taxonomy" id="1250544"/>
    <lineage>
        <taxon>Eukaryota</taxon>
        <taxon>Fungi</taxon>
        <taxon>Dikarya</taxon>
        <taxon>Ascomycota</taxon>
        <taxon>Pezizomycotina</taxon>
        <taxon>Pezizomycetes</taxon>
        <taxon>Pezizales</taxon>
        <taxon>Pyronemataceae</taxon>
        <taxon>Sphaerosporella</taxon>
    </lineage>
</organism>
<accession>A0A5J5ED57</accession>
<dbReference type="Proteomes" id="UP000326924">
    <property type="component" value="Unassembled WGS sequence"/>
</dbReference>
<evidence type="ECO:0000256" key="1">
    <source>
        <dbReference type="SAM" id="MobiDB-lite"/>
    </source>
</evidence>